<reference evidence="5" key="1">
    <citation type="submission" date="2025-08" db="UniProtKB">
        <authorList>
            <consortium name="RefSeq"/>
        </authorList>
    </citation>
    <scope>IDENTIFICATION</scope>
    <source>
        <tissue evidence="5">Sperm</tissue>
    </source>
</reference>
<dbReference type="AlphaFoldDB" id="A0AAJ7UB21"/>
<dbReference type="InterPro" id="IPR009016">
    <property type="entry name" value="Fe_hydrogenase"/>
</dbReference>
<keyword evidence="4" id="KW-1185">Reference proteome</keyword>
<protein>
    <submittedName>
        <fullName evidence="5">Cytosolic Fe-S cluster assembly factor narfl-like</fullName>
    </submittedName>
</protein>
<gene>
    <name evidence="5" type="primary">LOC116955096</name>
</gene>
<evidence type="ECO:0000313" key="5">
    <source>
        <dbReference type="RefSeq" id="XP_032831961.1"/>
    </source>
</evidence>
<dbReference type="Proteomes" id="UP001318040">
    <property type="component" value="Chromosome 58"/>
</dbReference>
<evidence type="ECO:0000256" key="1">
    <source>
        <dbReference type="ARBA" id="ARBA00006596"/>
    </source>
</evidence>
<sequence length="472" mass="50841">MTCDHCTKAECSKRKGVTPGAAGEQAGSAGEHGAEEKEAGRGECGGEERTQALLVSDCLACGGCLSAGERVLMARQNPKQLMDVLRPPEGGRRVREVVASVSPESLAWLAARYGMDTAETARRLTGFLHGLGVHRVLDVSLARDVALAECQREFVQRFRHEPARLPLLTSSCPGWVRFVERLHGEAVAPYLSRVRSAQQVMGALLKERFAQRQGVGAEELFHVTVMPCYDRKLEATRPEFRHATGETPHVDCVLTTGELVSMLDAEGKSLAEVEPGPLDTLFGEEGAEGPGQERLWGPGRPGGPDGAVGCYLEAVLRHAAHELFGVDVKEVTYSTLRNKDMWEAHVERDGEVLLRFAGACGLRNVQNVVAKLRRGRLLYHFVEISACPSGCLNGPGQPSDQAGGQPGGQPGGGNLAAAQEAYRAATPRDPPDLREVGSDWLGEADSGRALRELVTTTFQTRATGDAEQGHQW</sequence>
<feature type="compositionally biased region" description="Gly residues" evidence="2">
    <location>
        <begin position="404"/>
        <end position="414"/>
    </location>
</feature>
<dbReference type="Gene3D" id="3.40.950.10">
    <property type="entry name" value="Fe-only Hydrogenase (Larger Subunit), Chain L, domain 3"/>
    <property type="match status" value="1"/>
</dbReference>
<dbReference type="SUPFAM" id="SSF53920">
    <property type="entry name" value="Fe-only hydrogenase"/>
    <property type="match status" value="1"/>
</dbReference>
<dbReference type="Pfam" id="PF02906">
    <property type="entry name" value="Fe_hyd_lg_C"/>
    <property type="match status" value="1"/>
</dbReference>
<accession>A0AAJ7UB21</accession>
<dbReference type="PANTHER" id="PTHR11615">
    <property type="entry name" value="NITRATE, FORMATE, IRON DEHYDROGENASE"/>
    <property type="match status" value="1"/>
</dbReference>
<proteinExistence type="inferred from homology"/>
<dbReference type="RefSeq" id="XP_032831961.1">
    <property type="nucleotide sequence ID" value="XM_032976070.1"/>
</dbReference>
<dbReference type="Gene3D" id="3.40.50.1780">
    <property type="match status" value="1"/>
</dbReference>
<feature type="region of interest" description="Disordered" evidence="2">
    <location>
        <begin position="395"/>
        <end position="441"/>
    </location>
</feature>
<evidence type="ECO:0000256" key="2">
    <source>
        <dbReference type="SAM" id="MobiDB-lite"/>
    </source>
</evidence>
<feature type="compositionally biased region" description="Low complexity" evidence="2">
    <location>
        <begin position="20"/>
        <end position="31"/>
    </location>
</feature>
<evidence type="ECO:0000313" key="4">
    <source>
        <dbReference type="Proteomes" id="UP001318040"/>
    </source>
</evidence>
<organism evidence="4 5">
    <name type="scientific">Petromyzon marinus</name>
    <name type="common">Sea lamprey</name>
    <dbReference type="NCBI Taxonomy" id="7757"/>
    <lineage>
        <taxon>Eukaryota</taxon>
        <taxon>Metazoa</taxon>
        <taxon>Chordata</taxon>
        <taxon>Craniata</taxon>
        <taxon>Vertebrata</taxon>
        <taxon>Cyclostomata</taxon>
        <taxon>Hyperoartia</taxon>
        <taxon>Petromyzontiformes</taxon>
        <taxon>Petromyzontidae</taxon>
        <taxon>Petromyzon</taxon>
    </lineage>
</organism>
<feature type="region of interest" description="Disordered" evidence="2">
    <location>
        <begin position="15"/>
        <end position="43"/>
    </location>
</feature>
<evidence type="ECO:0000259" key="3">
    <source>
        <dbReference type="Pfam" id="PF02906"/>
    </source>
</evidence>
<name>A0AAJ7UB21_PETMA</name>
<feature type="domain" description="Iron hydrogenase large subunit C-terminal" evidence="3">
    <location>
        <begin position="96"/>
        <end position="395"/>
    </location>
</feature>
<feature type="region of interest" description="Disordered" evidence="2">
    <location>
        <begin position="281"/>
        <end position="300"/>
    </location>
</feature>
<comment type="similarity">
    <text evidence="1">Belongs to the NARF family.</text>
</comment>
<feature type="compositionally biased region" description="Basic and acidic residues" evidence="2">
    <location>
        <begin position="32"/>
        <end position="43"/>
    </location>
</feature>
<dbReference type="InterPro" id="IPR004108">
    <property type="entry name" value="Fe_hydrogenase_lsu_C"/>
</dbReference>
<dbReference type="InterPro" id="IPR050340">
    <property type="entry name" value="Cytosolic_Fe-S_CAF"/>
</dbReference>
<dbReference type="KEGG" id="pmrn:116955096"/>